<dbReference type="Proteomes" id="UP000034883">
    <property type="component" value="Chromosome"/>
</dbReference>
<organism evidence="5 6">
    <name type="scientific">Sandaracinus amylolyticus</name>
    <dbReference type="NCBI Taxonomy" id="927083"/>
    <lineage>
        <taxon>Bacteria</taxon>
        <taxon>Pseudomonadati</taxon>
        <taxon>Myxococcota</taxon>
        <taxon>Polyangia</taxon>
        <taxon>Polyangiales</taxon>
        <taxon>Sandaracinaceae</taxon>
        <taxon>Sandaracinus</taxon>
    </lineage>
</organism>
<proteinExistence type="inferred from homology"/>
<dbReference type="SUPFAM" id="SSF53335">
    <property type="entry name" value="S-adenosyl-L-methionine-dependent methyltransferases"/>
    <property type="match status" value="1"/>
</dbReference>
<comment type="function">
    <text evidence="4">Exhibits S-adenosyl-L-methionine-dependent methyltransferase activity.</text>
</comment>
<evidence type="ECO:0000256" key="1">
    <source>
        <dbReference type="ARBA" id="ARBA00008138"/>
    </source>
</evidence>
<keyword evidence="6" id="KW-1185">Reference proteome</keyword>
<dbReference type="InterPro" id="IPR011610">
    <property type="entry name" value="SAM_mthyl_Trfase_ML2640-like"/>
</dbReference>
<dbReference type="NCBIfam" id="TIGR00027">
    <property type="entry name" value="mthyl_TIGR00027"/>
    <property type="match status" value="1"/>
</dbReference>
<reference evidence="5 6" key="1">
    <citation type="submission" date="2015-03" db="EMBL/GenBank/DDBJ databases">
        <title>Genome assembly of Sandaracinus amylolyticus DSM 53668.</title>
        <authorList>
            <person name="Sharma G."/>
            <person name="Subramanian S."/>
        </authorList>
    </citation>
    <scope>NUCLEOTIDE SEQUENCE [LARGE SCALE GENOMIC DNA]</scope>
    <source>
        <strain evidence="5 6">DSM 53668</strain>
    </source>
</reference>
<keyword evidence="4" id="KW-0949">S-adenosyl-L-methionine</keyword>
<evidence type="ECO:0000256" key="2">
    <source>
        <dbReference type="ARBA" id="ARBA00022603"/>
    </source>
</evidence>
<accession>A0A0F6YNI4</accession>
<sequence>MREGEASRTALGVALLRAIATSADALHDVRDPIAESLLPPSLALAPHVLARAPTVARVLSGGLLDHVALRTAAIDRALRDLFTEEPARTQLVILGAGLDARAWRLAELSRAVVFEVDVVASQRIKTRKLQHVKALAREVRFVEVDFARGELAGELEDHRHDARAPTVWLWEGVTPYLDRAAIDETLRTIEARSAPGSVLLVTYLTPEHVRVPALLLPAVKRAFAMLGEPLVGAMRTPEMHSLLRAHGFAIDDDSGSYDWARDTRSKKPVLEITERLIRATRE</sequence>
<dbReference type="GO" id="GO:0008168">
    <property type="term" value="F:methyltransferase activity"/>
    <property type="evidence" value="ECO:0007669"/>
    <property type="project" value="UniProtKB-UniRule"/>
</dbReference>
<keyword evidence="3 5" id="KW-0808">Transferase</keyword>
<gene>
    <name evidence="5" type="ORF">DB32_008659</name>
</gene>
<dbReference type="Pfam" id="PF04072">
    <property type="entry name" value="LCM"/>
    <property type="match status" value="1"/>
</dbReference>
<dbReference type="InterPro" id="IPR029063">
    <property type="entry name" value="SAM-dependent_MTases_sf"/>
</dbReference>
<dbReference type="EC" id="2.1.1.-" evidence="4"/>
<dbReference type="EMBL" id="CP011125">
    <property type="protein sequence ID" value="AKF11510.1"/>
    <property type="molecule type" value="Genomic_DNA"/>
</dbReference>
<evidence type="ECO:0000256" key="3">
    <source>
        <dbReference type="ARBA" id="ARBA00022679"/>
    </source>
</evidence>
<protein>
    <recommendedName>
        <fullName evidence="4">S-adenosyl-L-methionine-dependent methyltransferase</fullName>
        <ecNumber evidence="4">2.1.1.-</ecNumber>
    </recommendedName>
</protein>
<dbReference type="KEGG" id="samy:DB32_008659"/>
<evidence type="ECO:0000256" key="4">
    <source>
        <dbReference type="RuleBase" id="RU362030"/>
    </source>
</evidence>
<dbReference type="PANTHER" id="PTHR43619:SF2">
    <property type="entry name" value="S-ADENOSYL-L-METHIONINE-DEPENDENT METHYLTRANSFERASES SUPERFAMILY PROTEIN"/>
    <property type="match status" value="1"/>
</dbReference>
<dbReference type="Gene3D" id="3.40.50.150">
    <property type="entry name" value="Vaccinia Virus protein VP39"/>
    <property type="match status" value="1"/>
</dbReference>
<dbReference type="AlphaFoldDB" id="A0A0F6YNI4"/>
<comment type="similarity">
    <text evidence="1 4">Belongs to the UPF0677 family.</text>
</comment>
<dbReference type="STRING" id="927083.DB32_008659"/>
<dbReference type="GO" id="GO:0032259">
    <property type="term" value="P:methylation"/>
    <property type="evidence" value="ECO:0007669"/>
    <property type="project" value="UniProtKB-KW"/>
</dbReference>
<evidence type="ECO:0000313" key="5">
    <source>
        <dbReference type="EMBL" id="AKF11510.1"/>
    </source>
</evidence>
<keyword evidence="2 4" id="KW-0489">Methyltransferase</keyword>
<dbReference type="InterPro" id="IPR007213">
    <property type="entry name" value="Ppm1/Ppm2/Tcmp"/>
</dbReference>
<dbReference type="PANTHER" id="PTHR43619">
    <property type="entry name" value="S-ADENOSYL-L-METHIONINE-DEPENDENT METHYLTRANSFERASE YKTD-RELATED"/>
    <property type="match status" value="1"/>
</dbReference>
<evidence type="ECO:0000313" key="6">
    <source>
        <dbReference type="Proteomes" id="UP000034883"/>
    </source>
</evidence>
<name>A0A0F6YNI4_9BACT</name>
<dbReference type="RefSeq" id="WP_169791733.1">
    <property type="nucleotide sequence ID" value="NZ_CP011125.1"/>
</dbReference>